<dbReference type="HOGENOM" id="CLU_014322_2_3_6"/>
<evidence type="ECO:0000256" key="1">
    <source>
        <dbReference type="ARBA" id="ARBA00001561"/>
    </source>
</evidence>
<evidence type="ECO:0000256" key="2">
    <source>
        <dbReference type="ARBA" id="ARBA00010860"/>
    </source>
</evidence>
<evidence type="ECO:0000256" key="5">
    <source>
        <dbReference type="ARBA" id="ARBA00023316"/>
    </source>
</evidence>
<dbReference type="PANTHER" id="PTHR30404">
    <property type="entry name" value="N-ACETYLMURAMOYL-L-ALANINE AMIDASE"/>
    <property type="match status" value="1"/>
</dbReference>
<dbReference type="InterPro" id="IPR050695">
    <property type="entry name" value="N-acetylmuramoyl_amidase_3"/>
</dbReference>
<dbReference type="CDD" id="cd02696">
    <property type="entry name" value="MurNAc-LAA"/>
    <property type="match status" value="1"/>
</dbReference>
<feature type="domain" description="LysM" evidence="7">
    <location>
        <begin position="435"/>
        <end position="478"/>
    </location>
</feature>
<comment type="similarity">
    <text evidence="2">Belongs to the N-acetylmuramoyl-L-alanine amidase 3 family.</text>
</comment>
<dbReference type="Proteomes" id="UP000061704">
    <property type="component" value="Chromosome"/>
</dbReference>
<evidence type="ECO:0000313" key="9">
    <source>
        <dbReference type="Proteomes" id="UP000061704"/>
    </source>
</evidence>
<name>C5WCI4_9ENTR</name>
<dbReference type="CDD" id="cd00118">
    <property type="entry name" value="LysM"/>
    <property type="match status" value="1"/>
</dbReference>
<dbReference type="GO" id="GO:0009253">
    <property type="term" value="P:peptidoglycan catabolic process"/>
    <property type="evidence" value="ECO:0007669"/>
    <property type="project" value="InterPro"/>
</dbReference>
<dbReference type="Gene3D" id="3.10.350.10">
    <property type="entry name" value="LysM domain"/>
    <property type="match status" value="1"/>
</dbReference>
<dbReference type="InterPro" id="IPR036779">
    <property type="entry name" value="LysM_dom_sf"/>
</dbReference>
<dbReference type="Pfam" id="PF01520">
    <property type="entry name" value="Amidase_3"/>
    <property type="match status" value="1"/>
</dbReference>
<dbReference type="SMART" id="SM00257">
    <property type="entry name" value="LysM"/>
    <property type="match status" value="1"/>
</dbReference>
<keyword evidence="4" id="KW-0378">Hydrolase</keyword>
<keyword evidence="5" id="KW-0961">Cell wall biogenesis/degradation</keyword>
<dbReference type="STRING" id="476281.ICMP_179"/>
<dbReference type="EMBL" id="AP010872">
    <property type="protein sequence ID" value="BAH83040.1"/>
    <property type="molecule type" value="Genomic_DNA"/>
</dbReference>
<dbReference type="SUPFAM" id="SSF53187">
    <property type="entry name" value="Zn-dependent exopeptidases"/>
    <property type="match status" value="1"/>
</dbReference>
<dbReference type="OrthoDB" id="9806267at2"/>
<dbReference type="AlphaFoldDB" id="C5WCI4"/>
<dbReference type="SUPFAM" id="SSF54106">
    <property type="entry name" value="LysM domain"/>
    <property type="match status" value="1"/>
</dbReference>
<dbReference type="Gene3D" id="3.40.630.40">
    <property type="entry name" value="Zn-dependent exopeptidases"/>
    <property type="match status" value="1"/>
</dbReference>
<reference evidence="8 9" key="1">
    <citation type="journal article" date="2011" name="Genome Biol. Evol.">
        <title>Reductive evolution of bacterial genome in insect gut environment.</title>
        <authorList>
            <person name="Nikoh N."/>
            <person name="Hosokawa T."/>
            <person name="Ohshima K."/>
            <person name="Hattori M."/>
            <person name="Fukatsu T."/>
        </authorList>
    </citation>
    <scope>NUCLEOTIDE SEQUENCE [LARGE SCALE GENOMIC DNA]</scope>
    <source>
        <strain evidence="8 9">Mpkobe</strain>
    </source>
</reference>
<feature type="chain" id="PRO_5002956120" description="N-acetylmuramoyl-L-alanine amidase" evidence="6">
    <location>
        <begin position="23"/>
        <end position="483"/>
    </location>
</feature>
<dbReference type="EC" id="3.5.1.28" evidence="3"/>
<dbReference type="RefSeq" id="WP_041068906.1">
    <property type="nucleotide sequence ID" value="NZ_AP010872.1"/>
</dbReference>
<dbReference type="KEGG" id="icp:ICMP_179"/>
<dbReference type="GO" id="GO:0008745">
    <property type="term" value="F:N-acetylmuramoyl-L-alanine amidase activity"/>
    <property type="evidence" value="ECO:0007669"/>
    <property type="project" value="UniProtKB-EC"/>
</dbReference>
<feature type="signal peptide" evidence="6">
    <location>
        <begin position="1"/>
        <end position="22"/>
    </location>
</feature>
<evidence type="ECO:0000313" key="8">
    <source>
        <dbReference type="EMBL" id="BAH83040.1"/>
    </source>
</evidence>
<evidence type="ECO:0000256" key="3">
    <source>
        <dbReference type="ARBA" id="ARBA00011901"/>
    </source>
</evidence>
<dbReference type="Pfam" id="PF01476">
    <property type="entry name" value="LysM"/>
    <property type="match status" value="1"/>
</dbReference>
<dbReference type="SMART" id="SM00646">
    <property type="entry name" value="Ami_3"/>
    <property type="match status" value="1"/>
</dbReference>
<sequence>MILRISYKYIGLIYLLTGLTCAADPCHIQVVNTSTDARIILRFNKNPDYTYVFRNYNKELILNINNIDVSKIFELNFNKDNYIKSIQYFNDDSDHYKNKLIFEFPYNTKVTVSKKITNSKKNIILNVAKTMPDPIYDDDQTSYDDLLKKNNFLCKTNIDKKITIALDPGHGGGDPGAIGQNGLYEKTINFKIACKLQKLLNNNPMFDCFLIRDKDERVHLDQRKDIARQRHANILISIHANSIHNPLIHGASTWILSHDRFITEINNWVGSHPQNLQSLAEIGPVFNCKMDDILRKVILDVEYHYWNHISMAVSIKILKKLKDLYKITYFKEMKILDNVLKLDKKTTQRAGFSVLCSPDIPSVIIETGFLSYTSEASLLSTDAYQNQLAESIYHGMVNYFCKNSYPEISTTTKLLSLHTNNASINHNKEYVVEDMKYLVKEGDTLYSISKKYGVSTPLLSDLNHLNSNTISVGNFLTITSNKK</sequence>
<dbReference type="GO" id="GO:0030288">
    <property type="term" value="C:outer membrane-bounded periplasmic space"/>
    <property type="evidence" value="ECO:0007669"/>
    <property type="project" value="TreeGrafter"/>
</dbReference>
<keyword evidence="6" id="KW-0732">Signal</keyword>
<protein>
    <recommendedName>
        <fullName evidence="3">N-acetylmuramoyl-L-alanine amidase</fullName>
        <ecNumber evidence="3">3.5.1.28</ecNumber>
    </recommendedName>
</protein>
<keyword evidence="9" id="KW-1185">Reference proteome</keyword>
<proteinExistence type="inferred from homology"/>
<organism evidence="8 9">
    <name type="scientific">Candidatus Ishikawaella capsulata Mpkobe</name>
    <dbReference type="NCBI Taxonomy" id="476281"/>
    <lineage>
        <taxon>Bacteria</taxon>
        <taxon>Pseudomonadati</taxon>
        <taxon>Pseudomonadota</taxon>
        <taxon>Gammaproteobacteria</taxon>
        <taxon>Enterobacterales</taxon>
        <taxon>Enterobacteriaceae</taxon>
        <taxon>Candidatus Ishikawella</taxon>
    </lineage>
</organism>
<dbReference type="InterPro" id="IPR002508">
    <property type="entry name" value="MurNAc-LAA_cat"/>
</dbReference>
<accession>C5WCI4</accession>
<evidence type="ECO:0000256" key="4">
    <source>
        <dbReference type="ARBA" id="ARBA00022801"/>
    </source>
</evidence>
<comment type="catalytic activity">
    <reaction evidence="1">
        <text>Hydrolyzes the link between N-acetylmuramoyl residues and L-amino acid residues in certain cell-wall glycopeptides.</text>
        <dbReference type="EC" id="3.5.1.28"/>
    </reaction>
</comment>
<dbReference type="PANTHER" id="PTHR30404:SF6">
    <property type="entry name" value="N-ACETYLMURAMOYL-L-ALANINE AMIDASE AMIB"/>
    <property type="match status" value="1"/>
</dbReference>
<gene>
    <name evidence="8" type="primary">amiB</name>
    <name evidence="8" type="ORF">ICMP_179</name>
</gene>
<evidence type="ECO:0000259" key="7">
    <source>
        <dbReference type="PROSITE" id="PS51782"/>
    </source>
</evidence>
<evidence type="ECO:0000256" key="6">
    <source>
        <dbReference type="SAM" id="SignalP"/>
    </source>
</evidence>
<dbReference type="GO" id="GO:0071555">
    <property type="term" value="P:cell wall organization"/>
    <property type="evidence" value="ECO:0007669"/>
    <property type="project" value="UniProtKB-KW"/>
</dbReference>
<dbReference type="PROSITE" id="PS51782">
    <property type="entry name" value="LYSM"/>
    <property type="match status" value="1"/>
</dbReference>
<dbReference type="InterPro" id="IPR018392">
    <property type="entry name" value="LysM"/>
</dbReference>